<organism evidence="1">
    <name type="scientific">Hexamita inflata</name>
    <dbReference type="NCBI Taxonomy" id="28002"/>
    <lineage>
        <taxon>Eukaryota</taxon>
        <taxon>Metamonada</taxon>
        <taxon>Diplomonadida</taxon>
        <taxon>Hexamitidae</taxon>
        <taxon>Hexamitinae</taxon>
        <taxon>Hexamita</taxon>
    </lineage>
</organism>
<reference evidence="2 3" key="2">
    <citation type="submission" date="2024-07" db="EMBL/GenBank/DDBJ databases">
        <authorList>
            <person name="Akdeniz Z."/>
        </authorList>
    </citation>
    <scope>NUCLEOTIDE SEQUENCE [LARGE SCALE GENOMIC DNA]</scope>
</reference>
<protein>
    <submittedName>
        <fullName evidence="2">Hypothetical_protein</fullName>
    </submittedName>
</protein>
<dbReference type="AlphaFoldDB" id="A0AA86PUJ6"/>
<evidence type="ECO:0000313" key="2">
    <source>
        <dbReference type="EMBL" id="CAL6098288.1"/>
    </source>
</evidence>
<dbReference type="EMBL" id="CATOUU010000724">
    <property type="protein sequence ID" value="CAI9944392.1"/>
    <property type="molecule type" value="Genomic_DNA"/>
</dbReference>
<accession>A0AA86PUJ6</accession>
<dbReference type="Proteomes" id="UP001642409">
    <property type="component" value="Unassembled WGS sequence"/>
</dbReference>
<reference evidence="1" key="1">
    <citation type="submission" date="2023-06" db="EMBL/GenBank/DDBJ databases">
        <authorList>
            <person name="Kurt Z."/>
        </authorList>
    </citation>
    <scope>NUCLEOTIDE SEQUENCE</scope>
</reference>
<proteinExistence type="predicted"/>
<comment type="caution">
    <text evidence="1">The sequence shown here is derived from an EMBL/GenBank/DDBJ whole genome shotgun (WGS) entry which is preliminary data.</text>
</comment>
<evidence type="ECO:0000313" key="1">
    <source>
        <dbReference type="EMBL" id="CAI9944392.1"/>
    </source>
</evidence>
<sequence length="133" mass="15533">MPKFQLSTSKSENNIENKVVQISKKSDQPLKQYCLKKYYLKQIVVTVKNAEQLLINIESYLGMKRVEFVQGNPSIVKNKVGKEVLSFWAKQRQNEIQMFVSEITAKQKNKSMNKLGKKAYQQLDKEIDKFVEQ</sequence>
<evidence type="ECO:0000313" key="3">
    <source>
        <dbReference type="Proteomes" id="UP001642409"/>
    </source>
</evidence>
<keyword evidence="3" id="KW-1185">Reference proteome</keyword>
<dbReference type="EMBL" id="CAXDID020000507">
    <property type="protein sequence ID" value="CAL6098288.1"/>
    <property type="molecule type" value="Genomic_DNA"/>
</dbReference>
<name>A0AA86PUJ6_9EUKA</name>
<gene>
    <name evidence="1" type="ORF">HINF_LOCUS32037</name>
    <name evidence="2" type="ORF">HINF_LOCUS69537</name>
</gene>